<evidence type="ECO:0000256" key="3">
    <source>
        <dbReference type="ARBA" id="ARBA00022801"/>
    </source>
</evidence>
<name>A0A1H5T905_9RHOB</name>
<comment type="similarity">
    <text evidence="1">Belongs to the peptidase C40 family.</text>
</comment>
<evidence type="ECO:0000313" key="6">
    <source>
        <dbReference type="EMBL" id="SEF58467.1"/>
    </source>
</evidence>
<keyword evidence="2" id="KW-0645">Protease</keyword>
<dbReference type="InterPro" id="IPR038765">
    <property type="entry name" value="Papain-like_cys_pep_sf"/>
</dbReference>
<keyword evidence="7" id="KW-1185">Reference proteome</keyword>
<evidence type="ECO:0000256" key="4">
    <source>
        <dbReference type="ARBA" id="ARBA00022807"/>
    </source>
</evidence>
<feature type="domain" description="NlpC/P60" evidence="5">
    <location>
        <begin position="151"/>
        <end position="275"/>
    </location>
</feature>
<evidence type="ECO:0000259" key="5">
    <source>
        <dbReference type="PROSITE" id="PS51935"/>
    </source>
</evidence>
<gene>
    <name evidence="6" type="ORF">SAMN05421751_102111</name>
</gene>
<dbReference type="Pfam" id="PF18348">
    <property type="entry name" value="SH3_16"/>
    <property type="match status" value="1"/>
</dbReference>
<dbReference type="PROSITE" id="PS51935">
    <property type="entry name" value="NLPC_P60"/>
    <property type="match status" value="1"/>
</dbReference>
<dbReference type="InterPro" id="IPR000064">
    <property type="entry name" value="NLP_P60_dom"/>
</dbReference>
<keyword evidence="4" id="KW-0788">Thiol protease</keyword>
<organism evidence="6 7">
    <name type="scientific">Jhaorihella thermophila</name>
    <dbReference type="NCBI Taxonomy" id="488547"/>
    <lineage>
        <taxon>Bacteria</taxon>
        <taxon>Pseudomonadati</taxon>
        <taxon>Pseudomonadota</taxon>
        <taxon>Alphaproteobacteria</taxon>
        <taxon>Rhodobacterales</taxon>
        <taxon>Paracoccaceae</taxon>
        <taxon>Jhaorihella</taxon>
    </lineage>
</organism>
<dbReference type="OrthoDB" id="9813368at2"/>
<dbReference type="PANTHER" id="PTHR47359:SF3">
    <property type="entry name" value="NLP_P60 DOMAIN-CONTAINING PROTEIN-RELATED"/>
    <property type="match status" value="1"/>
</dbReference>
<evidence type="ECO:0000256" key="2">
    <source>
        <dbReference type="ARBA" id="ARBA00022670"/>
    </source>
</evidence>
<dbReference type="Gene3D" id="3.90.1720.10">
    <property type="entry name" value="endopeptidase domain like (from Nostoc punctiforme)"/>
    <property type="match status" value="1"/>
</dbReference>
<dbReference type="EMBL" id="FNVD01000002">
    <property type="protein sequence ID" value="SEF58467.1"/>
    <property type="molecule type" value="Genomic_DNA"/>
</dbReference>
<dbReference type="Pfam" id="PF00877">
    <property type="entry name" value="NLPC_P60"/>
    <property type="match status" value="1"/>
</dbReference>
<accession>A0A1H5T905</accession>
<proteinExistence type="inferred from homology"/>
<evidence type="ECO:0000256" key="1">
    <source>
        <dbReference type="ARBA" id="ARBA00007074"/>
    </source>
</evidence>
<evidence type="ECO:0000313" key="7">
    <source>
        <dbReference type="Proteomes" id="UP000236742"/>
    </source>
</evidence>
<dbReference type="GO" id="GO:0008234">
    <property type="term" value="F:cysteine-type peptidase activity"/>
    <property type="evidence" value="ECO:0007669"/>
    <property type="project" value="UniProtKB-KW"/>
</dbReference>
<dbReference type="Proteomes" id="UP000236742">
    <property type="component" value="Unassembled WGS sequence"/>
</dbReference>
<sequence>MSDPRRTPANSRVVAAHLPDAAPGAVRVSGAPRRIARPVIDLLRVPGGARDRQLLFGETVTVYEDRDGWAFVQAERDGYVGYLRTDMLAPARTATHWVATPATHAYAEPDMKSPDLMALSLGSRLTVTGTRGRFAETPDGFVPWVHLREIGVPMSDPVAVARLFLGTPYLWGGNSWWGIDCSGLVQAAMLACGIPCPGDSDQQEAELGELLPPNMPPQRGDLLFWKGHVAFFADADVLLHANAHHMAVAVEPLQKAIDRIAGQGDGPVTAHKRLR</sequence>
<protein>
    <submittedName>
        <fullName evidence="6">NlpC/P60 family protein</fullName>
    </submittedName>
</protein>
<dbReference type="GO" id="GO:0006508">
    <property type="term" value="P:proteolysis"/>
    <property type="evidence" value="ECO:0007669"/>
    <property type="project" value="UniProtKB-KW"/>
</dbReference>
<dbReference type="InterPro" id="IPR051794">
    <property type="entry name" value="PG_Endopeptidase_C40"/>
</dbReference>
<reference evidence="6 7" key="1">
    <citation type="submission" date="2016-10" db="EMBL/GenBank/DDBJ databases">
        <authorList>
            <person name="de Groot N.N."/>
        </authorList>
    </citation>
    <scope>NUCLEOTIDE SEQUENCE [LARGE SCALE GENOMIC DNA]</scope>
    <source>
        <strain evidence="6 7">DSM 23413</strain>
    </source>
</reference>
<dbReference type="PANTHER" id="PTHR47359">
    <property type="entry name" value="PEPTIDOGLYCAN DL-ENDOPEPTIDASE CWLO"/>
    <property type="match status" value="1"/>
</dbReference>
<dbReference type="AlphaFoldDB" id="A0A1H5T905"/>
<dbReference type="InterPro" id="IPR041382">
    <property type="entry name" value="SH3_16"/>
</dbReference>
<dbReference type="SUPFAM" id="SSF54001">
    <property type="entry name" value="Cysteine proteinases"/>
    <property type="match status" value="1"/>
</dbReference>
<keyword evidence="3" id="KW-0378">Hydrolase</keyword>
<dbReference type="RefSeq" id="WP_104006782.1">
    <property type="nucleotide sequence ID" value="NZ_FNVD01000002.1"/>
</dbReference>